<accession>A0ABP8N5V7</accession>
<sequence>MRKSLLLIAAAATLFGSCRKEDTHMKVPYGSLTTTTNYFTTFKGADGNTTADLADMGKRVNMLKELDEYMISFGAVPLSGAKMKDMFNNTNNPFKDTSLKNATGISMASVTAMSFAAADGEAERAIISAWFDSVAAISVHGQTLASQGVPGALDYAYLVNGKAFEYGQFAEVGLTGALLLDHMNVMLSPEKMAADNTTVVAGKNYTQLEHNWDEAYGCLTTNEYFPKKDNKGSWQENYLGDLVRQVNGLFGEPTDVYMAFLKGRAAIVNKDIATRDQQIEIIHNKIERALATVAVSFLNRAMAASNEASRYHALSQGAGMIYALRYAYSPKLSKARSEELMGMLMNKANGFWSLTTTDITNVRDQIATTYNVDRDAVVYN</sequence>
<reference evidence="2" key="1">
    <citation type="journal article" date="2019" name="Int. J. Syst. Evol. Microbiol.">
        <title>The Global Catalogue of Microorganisms (GCM) 10K type strain sequencing project: providing services to taxonomists for standard genome sequencing and annotation.</title>
        <authorList>
            <consortium name="The Broad Institute Genomics Platform"/>
            <consortium name="The Broad Institute Genome Sequencing Center for Infectious Disease"/>
            <person name="Wu L."/>
            <person name="Ma J."/>
        </authorList>
    </citation>
    <scope>NUCLEOTIDE SEQUENCE [LARGE SCALE GENOMIC DNA]</scope>
    <source>
        <strain evidence="2">JCM 32105</strain>
    </source>
</reference>
<dbReference type="InterPro" id="IPR032331">
    <property type="entry name" value="DUF4856"/>
</dbReference>
<proteinExistence type="predicted"/>
<dbReference type="Proteomes" id="UP001500067">
    <property type="component" value="Unassembled WGS sequence"/>
</dbReference>
<evidence type="ECO:0000313" key="1">
    <source>
        <dbReference type="EMBL" id="GAA4460451.1"/>
    </source>
</evidence>
<organism evidence="1 2">
    <name type="scientific">Nemorincola caseinilytica</name>
    <dbReference type="NCBI Taxonomy" id="2054315"/>
    <lineage>
        <taxon>Bacteria</taxon>
        <taxon>Pseudomonadati</taxon>
        <taxon>Bacteroidota</taxon>
        <taxon>Chitinophagia</taxon>
        <taxon>Chitinophagales</taxon>
        <taxon>Chitinophagaceae</taxon>
        <taxon>Nemorincola</taxon>
    </lineage>
</organism>
<gene>
    <name evidence="1" type="ORF">GCM10023093_03100</name>
</gene>
<dbReference type="PROSITE" id="PS51257">
    <property type="entry name" value="PROKAR_LIPOPROTEIN"/>
    <property type="match status" value="1"/>
</dbReference>
<protein>
    <submittedName>
        <fullName evidence="1">DUF4856 domain-containing protein</fullName>
    </submittedName>
</protein>
<comment type="caution">
    <text evidence="1">The sequence shown here is derived from an EMBL/GenBank/DDBJ whole genome shotgun (WGS) entry which is preliminary data.</text>
</comment>
<dbReference type="EMBL" id="BAABFA010000004">
    <property type="protein sequence ID" value="GAA4460451.1"/>
    <property type="molecule type" value="Genomic_DNA"/>
</dbReference>
<name>A0ABP8N5V7_9BACT</name>
<dbReference type="Pfam" id="PF16148">
    <property type="entry name" value="DUF4856"/>
    <property type="match status" value="1"/>
</dbReference>
<dbReference type="RefSeq" id="WP_345077492.1">
    <property type="nucleotide sequence ID" value="NZ_BAABFA010000004.1"/>
</dbReference>
<evidence type="ECO:0000313" key="2">
    <source>
        <dbReference type="Proteomes" id="UP001500067"/>
    </source>
</evidence>
<keyword evidence="2" id="KW-1185">Reference proteome</keyword>